<name>A0A853AQI0_9PSEU</name>
<proteinExistence type="predicted"/>
<organism evidence="3 4">
    <name type="scientific">Saccharopolyspora hordei</name>
    <dbReference type="NCBI Taxonomy" id="1838"/>
    <lineage>
        <taxon>Bacteria</taxon>
        <taxon>Bacillati</taxon>
        <taxon>Actinomycetota</taxon>
        <taxon>Actinomycetes</taxon>
        <taxon>Pseudonocardiales</taxon>
        <taxon>Pseudonocardiaceae</taxon>
        <taxon>Saccharopolyspora</taxon>
    </lineage>
</organism>
<feature type="domain" description="DUF1648" evidence="2">
    <location>
        <begin position="18"/>
        <end position="58"/>
    </location>
</feature>
<gene>
    <name evidence="3" type="ORF">HNR68_001750</name>
</gene>
<comment type="caution">
    <text evidence="3">The sequence shown here is derived from an EMBL/GenBank/DDBJ whole genome shotgun (WGS) entry which is preliminary data.</text>
</comment>
<dbReference type="Pfam" id="PF07853">
    <property type="entry name" value="DUF1648"/>
    <property type="match status" value="1"/>
</dbReference>
<keyword evidence="1" id="KW-1133">Transmembrane helix</keyword>
<evidence type="ECO:0000313" key="4">
    <source>
        <dbReference type="Proteomes" id="UP000587002"/>
    </source>
</evidence>
<keyword evidence="1" id="KW-0472">Membrane</keyword>
<feature type="transmembrane region" description="Helical" evidence="1">
    <location>
        <begin position="123"/>
        <end position="144"/>
    </location>
</feature>
<feature type="transmembrane region" description="Helical" evidence="1">
    <location>
        <begin position="52"/>
        <end position="76"/>
    </location>
</feature>
<dbReference type="Proteomes" id="UP000587002">
    <property type="component" value="Unassembled WGS sequence"/>
</dbReference>
<dbReference type="RefSeq" id="WP_179719378.1">
    <property type="nucleotide sequence ID" value="NZ_BAABFH010000001.1"/>
</dbReference>
<keyword evidence="1" id="KW-0812">Transmembrane</keyword>
<dbReference type="EMBL" id="JACCFJ010000001">
    <property type="protein sequence ID" value="NYI83120.1"/>
    <property type="molecule type" value="Genomic_DNA"/>
</dbReference>
<sequence length="317" mass="33203">MSYRTRFLVASSGWAVVVTAALLAGAVAVRDRLPDPMASHWGLSGAPDDAAPAVVLLVVDLVLWLAIAGSAVALAARGGQRRATRGSAAAVLGAGAVFVLGLSALTVGANLDVAAWQQARPLPVWQVLPVLLAAALGGGLGWWVGNRGPDDRSADPGEVAELALRPGERAVWVSSVRSRVMLVIGWLTVLLAVVPLVLQTWAASGGALLAGLVVLALSSARVQVDEDGVRTSFGPLRWPVRRIRLEQVESARVETRRALEVGGWGYRVLPGSTAIMLRSGECLALQLVSGRTFYISVDRPERGAELVNALVAERSAL</sequence>
<evidence type="ECO:0000313" key="3">
    <source>
        <dbReference type="EMBL" id="NYI83120.1"/>
    </source>
</evidence>
<dbReference type="AlphaFoldDB" id="A0A853AQI0"/>
<accession>A0A853AQI0</accession>
<evidence type="ECO:0000256" key="1">
    <source>
        <dbReference type="SAM" id="Phobius"/>
    </source>
</evidence>
<feature type="transmembrane region" description="Helical" evidence="1">
    <location>
        <begin position="180"/>
        <end position="198"/>
    </location>
</feature>
<protein>
    <recommendedName>
        <fullName evidence="2">DUF1648 domain-containing protein</fullName>
    </recommendedName>
</protein>
<keyword evidence="4" id="KW-1185">Reference proteome</keyword>
<reference evidence="3 4" key="1">
    <citation type="submission" date="2020-07" db="EMBL/GenBank/DDBJ databases">
        <title>Sequencing the genomes of 1000 actinobacteria strains.</title>
        <authorList>
            <person name="Klenk H.-P."/>
        </authorList>
    </citation>
    <scope>NUCLEOTIDE SEQUENCE [LARGE SCALE GENOMIC DNA]</scope>
    <source>
        <strain evidence="3 4">DSM 44065</strain>
    </source>
</reference>
<feature type="transmembrane region" description="Helical" evidence="1">
    <location>
        <begin position="88"/>
        <end position="111"/>
    </location>
</feature>
<evidence type="ECO:0000259" key="2">
    <source>
        <dbReference type="Pfam" id="PF07853"/>
    </source>
</evidence>
<dbReference type="InterPro" id="IPR012867">
    <property type="entry name" value="DUF1648"/>
</dbReference>